<keyword evidence="2" id="KW-0732">Signal</keyword>
<name>A0A7X3H385_9GAMM</name>
<dbReference type="RefSeq" id="WP_160419030.1">
    <property type="nucleotide sequence ID" value="NZ_WTKP01000007.1"/>
</dbReference>
<dbReference type="Proteomes" id="UP000437638">
    <property type="component" value="Unassembled WGS sequence"/>
</dbReference>
<dbReference type="InterPro" id="IPR021719">
    <property type="entry name" value="Prot_inh_I78"/>
</dbReference>
<keyword evidence="4" id="KW-1185">Reference proteome</keyword>
<evidence type="ECO:0008006" key="5">
    <source>
        <dbReference type="Google" id="ProtNLM"/>
    </source>
</evidence>
<dbReference type="Pfam" id="PF11720">
    <property type="entry name" value="Inhibitor_I78"/>
    <property type="match status" value="1"/>
</dbReference>
<reference evidence="3 4" key="1">
    <citation type="submission" date="2019-12" db="EMBL/GenBank/DDBJ databases">
        <title>Halomonas rutogse sp. nov. isolated from two lakes on Tibetan Plateau.</title>
        <authorList>
            <person name="Gao P."/>
        </authorList>
    </citation>
    <scope>NUCLEOTIDE SEQUENCE [LARGE SCALE GENOMIC DNA]</scope>
    <source>
        <strain evidence="3 4">ZH2S</strain>
    </source>
</reference>
<dbReference type="PANTHER" id="PTHR39600">
    <property type="entry name" value="PEPTIDASE INHIBITOR I78 FAMILY PROTEIN"/>
    <property type="match status" value="1"/>
</dbReference>
<gene>
    <name evidence="3" type="ORF">GPM19_10690</name>
</gene>
<proteinExistence type="predicted"/>
<dbReference type="EMBL" id="WTKP01000007">
    <property type="protein sequence ID" value="MWJ28660.1"/>
    <property type="molecule type" value="Genomic_DNA"/>
</dbReference>
<protein>
    <recommendedName>
        <fullName evidence="5">Peptidase inhibitor I78 family protein</fullName>
    </recommendedName>
</protein>
<feature type="region of interest" description="Disordered" evidence="1">
    <location>
        <begin position="27"/>
        <end position="54"/>
    </location>
</feature>
<dbReference type="PANTHER" id="PTHR39600:SF1">
    <property type="entry name" value="PEPTIDASE INHIBITOR I78 FAMILY PROTEIN"/>
    <property type="match status" value="1"/>
</dbReference>
<organism evidence="3 4">
    <name type="scientific">Vreelandella zhuhanensis</name>
    <dbReference type="NCBI Taxonomy" id="2684210"/>
    <lineage>
        <taxon>Bacteria</taxon>
        <taxon>Pseudomonadati</taxon>
        <taxon>Pseudomonadota</taxon>
        <taxon>Gammaproteobacteria</taxon>
        <taxon>Oceanospirillales</taxon>
        <taxon>Halomonadaceae</taxon>
        <taxon>Vreelandella</taxon>
    </lineage>
</organism>
<feature type="signal peptide" evidence="2">
    <location>
        <begin position="1"/>
        <end position="26"/>
    </location>
</feature>
<feature type="chain" id="PRO_5030685869" description="Peptidase inhibitor I78 family protein" evidence="2">
    <location>
        <begin position="27"/>
        <end position="115"/>
    </location>
</feature>
<evidence type="ECO:0000256" key="1">
    <source>
        <dbReference type="SAM" id="MobiDB-lite"/>
    </source>
</evidence>
<dbReference type="AlphaFoldDB" id="A0A7X3H385"/>
<dbReference type="Gene3D" id="3.30.10.10">
    <property type="entry name" value="Trypsin Inhibitor V, subunit A"/>
    <property type="match status" value="1"/>
</dbReference>
<evidence type="ECO:0000313" key="3">
    <source>
        <dbReference type="EMBL" id="MWJ28660.1"/>
    </source>
</evidence>
<comment type="caution">
    <text evidence="3">The sequence shown here is derived from an EMBL/GenBank/DDBJ whole genome shotgun (WGS) entry which is preliminary data.</text>
</comment>
<dbReference type="PROSITE" id="PS51257">
    <property type="entry name" value="PROKAR_LIPOPROTEIN"/>
    <property type="match status" value="1"/>
</dbReference>
<sequence length="115" mass="12309">MVIPRKVALQTAGAGLALILTACTTAQMPPAPSAPKPAPLEESAAAEQEPCDTEAVQDEIGRTFSENDAQGIKQQSGANQVRVLRPGEAATMDHRPDRLNIHLNERDEIIQLRCG</sequence>
<accession>A0A7X3H385</accession>
<evidence type="ECO:0000256" key="2">
    <source>
        <dbReference type="SAM" id="SignalP"/>
    </source>
</evidence>
<feature type="compositionally biased region" description="Pro residues" evidence="1">
    <location>
        <begin position="29"/>
        <end position="38"/>
    </location>
</feature>
<evidence type="ECO:0000313" key="4">
    <source>
        <dbReference type="Proteomes" id="UP000437638"/>
    </source>
</evidence>